<dbReference type="Proteomes" id="UP000572817">
    <property type="component" value="Unassembled WGS sequence"/>
</dbReference>
<organism evidence="1 2">
    <name type="scientific">Botryosphaeria dothidea</name>
    <dbReference type="NCBI Taxonomy" id="55169"/>
    <lineage>
        <taxon>Eukaryota</taxon>
        <taxon>Fungi</taxon>
        <taxon>Dikarya</taxon>
        <taxon>Ascomycota</taxon>
        <taxon>Pezizomycotina</taxon>
        <taxon>Dothideomycetes</taxon>
        <taxon>Dothideomycetes incertae sedis</taxon>
        <taxon>Botryosphaeriales</taxon>
        <taxon>Botryosphaeriaceae</taxon>
        <taxon>Botryosphaeria</taxon>
    </lineage>
</organism>
<dbReference type="OrthoDB" id="10391401at2759"/>
<dbReference type="AlphaFoldDB" id="A0A8H4IXF5"/>
<gene>
    <name evidence="1" type="ORF">GTA08_BOTSDO02099</name>
</gene>
<protein>
    <submittedName>
        <fullName evidence="1">Uncharacterized protein</fullName>
    </submittedName>
</protein>
<comment type="caution">
    <text evidence="1">The sequence shown here is derived from an EMBL/GenBank/DDBJ whole genome shotgun (WGS) entry which is preliminary data.</text>
</comment>
<dbReference type="EMBL" id="WWBZ02000016">
    <property type="protein sequence ID" value="KAF4308987.1"/>
    <property type="molecule type" value="Genomic_DNA"/>
</dbReference>
<evidence type="ECO:0000313" key="1">
    <source>
        <dbReference type="EMBL" id="KAF4308987.1"/>
    </source>
</evidence>
<proteinExistence type="predicted"/>
<name>A0A8H4IXF5_9PEZI</name>
<sequence>MATPLHHLQGFGLFKRQNTCGNNAQQPQSDDLGPVTASNLKVEGTREQFSISFSLRNENTGIDTTCSKDKLSIGSTDTWLSCAPANTGAIAKFKYSTDDDDWNNPTSQSVTVDIYWQFVECCAICPERGVTYYSYGNVNRDIHCTTASQKRGVLGSRQNSGAVSCNEQNAIPVSVTDVGTGNQPPQ</sequence>
<evidence type="ECO:0000313" key="2">
    <source>
        <dbReference type="Proteomes" id="UP000572817"/>
    </source>
</evidence>
<keyword evidence="2" id="KW-1185">Reference proteome</keyword>
<reference evidence="1" key="1">
    <citation type="submission" date="2020-04" db="EMBL/GenBank/DDBJ databases">
        <title>Genome Assembly and Annotation of Botryosphaeria dothidea sdau 11-99, a Latent Pathogen of Apple Fruit Ring Rot in China.</title>
        <authorList>
            <person name="Yu C."/>
            <person name="Diao Y."/>
            <person name="Lu Q."/>
            <person name="Zhao J."/>
            <person name="Cui S."/>
            <person name="Peng C."/>
            <person name="He B."/>
            <person name="Liu H."/>
        </authorList>
    </citation>
    <scope>NUCLEOTIDE SEQUENCE [LARGE SCALE GENOMIC DNA]</scope>
    <source>
        <strain evidence="1">Sdau11-99</strain>
    </source>
</reference>
<accession>A0A8H4IXF5</accession>